<evidence type="ECO:0000259" key="7">
    <source>
        <dbReference type="Pfam" id="PF19077"/>
    </source>
</evidence>
<feature type="compositionally biased region" description="Polar residues" evidence="5">
    <location>
        <begin position="370"/>
        <end position="385"/>
    </location>
</feature>
<keyword evidence="2" id="KW-0964">Secreted</keyword>
<feature type="compositionally biased region" description="Basic and acidic residues" evidence="5">
    <location>
        <begin position="530"/>
        <end position="549"/>
    </location>
</feature>
<feature type="compositionally biased region" description="Basic and acidic residues" evidence="5">
    <location>
        <begin position="600"/>
        <end position="609"/>
    </location>
</feature>
<feature type="domain" description="Bacterial Ig-like" evidence="7">
    <location>
        <begin position="368"/>
        <end position="442"/>
    </location>
</feature>
<dbReference type="InterPro" id="IPR059100">
    <property type="entry name" value="TSP3_bac"/>
</dbReference>
<evidence type="ECO:0000256" key="5">
    <source>
        <dbReference type="SAM" id="MobiDB-lite"/>
    </source>
</evidence>
<evidence type="ECO:0000256" key="3">
    <source>
        <dbReference type="ARBA" id="ARBA00022729"/>
    </source>
</evidence>
<dbReference type="InterPro" id="IPR044016">
    <property type="entry name" value="Big_13"/>
</dbReference>
<evidence type="ECO:0000256" key="4">
    <source>
        <dbReference type="ARBA" id="ARBA00022837"/>
    </source>
</evidence>
<evidence type="ECO:0000256" key="6">
    <source>
        <dbReference type="SAM" id="SignalP"/>
    </source>
</evidence>
<feature type="region of interest" description="Disordered" evidence="5">
    <location>
        <begin position="528"/>
        <end position="644"/>
    </location>
</feature>
<keyword evidence="9" id="KW-1185">Reference proteome</keyword>
<comment type="subcellular location">
    <subcellularLocation>
        <location evidence="1">Secreted</location>
    </subcellularLocation>
</comment>
<protein>
    <submittedName>
        <fullName evidence="8">Ig-like domain-containing protein</fullName>
    </submittedName>
</protein>
<dbReference type="RefSeq" id="WP_322424359.1">
    <property type="nucleotide sequence ID" value="NZ_JAXQPW010000002.1"/>
</dbReference>
<evidence type="ECO:0000313" key="8">
    <source>
        <dbReference type="EMBL" id="MDZ5662272.1"/>
    </source>
</evidence>
<evidence type="ECO:0000256" key="2">
    <source>
        <dbReference type="ARBA" id="ARBA00022525"/>
    </source>
</evidence>
<evidence type="ECO:0000313" key="9">
    <source>
        <dbReference type="Proteomes" id="UP001291999"/>
    </source>
</evidence>
<name>A0ABU5KBP9_9ACTN</name>
<keyword evidence="4" id="KW-0106">Calcium</keyword>
<dbReference type="Proteomes" id="UP001291999">
    <property type="component" value="Unassembled WGS sequence"/>
</dbReference>
<dbReference type="InterPro" id="IPR013783">
    <property type="entry name" value="Ig-like_fold"/>
</dbReference>
<gene>
    <name evidence="8" type="ORF">SFC79_10890</name>
</gene>
<comment type="caution">
    <text evidence="8">The sequence shown here is derived from an EMBL/GenBank/DDBJ whole genome shotgun (WGS) entry which is preliminary data.</text>
</comment>
<sequence>MHPNDHRRQFRRPPRSSRSAAAALAVVLPVSVLALAQAPASAAPLPADYSGSASAQLLDLDVALVGQSLAGLQVGDSAASAISDVDGTSGSSATSANIAAAVAGQNLPLNRITADQAPFNADSQTVVPLNLQPLLGLGAITGDVSSSWAGTNQCVQANGGVRPLATSQTTLAGGTVAQVLGSSVVTVEASDTTTTTALVDDGAGGADVVSRATTTVGDVVLFGGQVRVEVTNDVVLEARSDGTTGTAGFVTPPTIVATVGSQQVPIPLNGNPVNIGAPGNPLLRATIRAFNPTAQSTGATGRATLDALFSIDLEVLPVIPGATLADVSLAVAPMAASATAPAGGVECDGGPSSGSIAPPAITSPAANASVTDSTPAVSGTGSPGATVTVREGGTTLCTTTVAPNGSWTCSPTTPLGAGPHTITATQSQGGTTSTAAQVTFTVVPDTSDSDGDGVPNNEEVANGSDPNNPDSDGDGLTDGDEVNVHGTNPTVKDTDADGLTDGQEVTGVTIRERFEVCGTKARTSITVKPDPLRKDTDKDGLSDGKEVKGVKVKQKVRIPQGRSIKIGLTRTNPTKKDTDRDGLKDKVELKGTANKRFRKAKTDPSKCDTDQGGVSDGAEVKARSNPADIRSTPRNPRGRANAAG</sequence>
<keyword evidence="3 6" id="KW-0732">Signal</keyword>
<feature type="compositionally biased region" description="Acidic residues" evidence="5">
    <location>
        <begin position="471"/>
        <end position="481"/>
    </location>
</feature>
<feature type="signal peptide" evidence="6">
    <location>
        <begin position="1"/>
        <end position="42"/>
    </location>
</feature>
<dbReference type="PANTHER" id="PTHR37467">
    <property type="entry name" value="EXPORTED CALCIUM-BINDING GLYCOPROTEIN-RELATED"/>
    <property type="match status" value="1"/>
</dbReference>
<dbReference type="InterPro" id="IPR053180">
    <property type="entry name" value="Ca-binding_acidic-repeat"/>
</dbReference>
<accession>A0ABU5KBP9</accession>
<feature type="compositionally biased region" description="Low complexity" evidence="5">
    <location>
        <begin position="349"/>
        <end position="369"/>
    </location>
</feature>
<feature type="region of interest" description="Disordered" evidence="5">
    <location>
        <begin position="349"/>
        <end position="391"/>
    </location>
</feature>
<feature type="chain" id="PRO_5047455754" evidence="6">
    <location>
        <begin position="43"/>
        <end position="644"/>
    </location>
</feature>
<proteinExistence type="predicted"/>
<evidence type="ECO:0000256" key="1">
    <source>
        <dbReference type="ARBA" id="ARBA00004613"/>
    </source>
</evidence>
<organism evidence="8 9">
    <name type="scientific">Nocardioides renjunii</name>
    <dbReference type="NCBI Taxonomy" id="3095075"/>
    <lineage>
        <taxon>Bacteria</taxon>
        <taxon>Bacillati</taxon>
        <taxon>Actinomycetota</taxon>
        <taxon>Actinomycetes</taxon>
        <taxon>Propionibacteriales</taxon>
        <taxon>Nocardioidaceae</taxon>
        <taxon>Nocardioides</taxon>
    </lineage>
</organism>
<dbReference type="Pfam" id="PF18884">
    <property type="entry name" value="TSP3_bac"/>
    <property type="match status" value="4"/>
</dbReference>
<feature type="region of interest" description="Disordered" evidence="5">
    <location>
        <begin position="409"/>
        <end position="504"/>
    </location>
</feature>
<feature type="compositionally biased region" description="Basic and acidic residues" evidence="5">
    <location>
        <begin position="574"/>
        <end position="589"/>
    </location>
</feature>
<dbReference type="PANTHER" id="PTHR37467:SF1">
    <property type="entry name" value="EXPORTED CALCIUM-BINDING GLYCOPROTEIN"/>
    <property type="match status" value="1"/>
</dbReference>
<dbReference type="Pfam" id="PF19077">
    <property type="entry name" value="Big_13"/>
    <property type="match status" value="1"/>
</dbReference>
<reference evidence="8 9" key="1">
    <citation type="submission" date="2023-11" db="EMBL/GenBank/DDBJ databases">
        <title>Novel species in genus Nocardioides.</title>
        <authorList>
            <person name="Zhou H."/>
        </authorList>
    </citation>
    <scope>NUCLEOTIDE SEQUENCE [LARGE SCALE GENOMIC DNA]</scope>
    <source>
        <strain evidence="8 9">S-58</strain>
    </source>
</reference>
<dbReference type="EMBL" id="JAXQPW010000002">
    <property type="protein sequence ID" value="MDZ5662272.1"/>
    <property type="molecule type" value="Genomic_DNA"/>
</dbReference>
<dbReference type="Gene3D" id="2.60.40.10">
    <property type="entry name" value="Immunoglobulins"/>
    <property type="match status" value="1"/>
</dbReference>
<feature type="compositionally biased region" description="Low complexity" evidence="5">
    <location>
        <begin position="423"/>
        <end position="437"/>
    </location>
</feature>